<organism evidence="2 3">
    <name type="scientific">Blomia tropicalis</name>
    <name type="common">Mite</name>
    <dbReference type="NCBI Taxonomy" id="40697"/>
    <lineage>
        <taxon>Eukaryota</taxon>
        <taxon>Metazoa</taxon>
        <taxon>Ecdysozoa</taxon>
        <taxon>Arthropoda</taxon>
        <taxon>Chelicerata</taxon>
        <taxon>Arachnida</taxon>
        <taxon>Acari</taxon>
        <taxon>Acariformes</taxon>
        <taxon>Sarcoptiformes</taxon>
        <taxon>Astigmata</taxon>
        <taxon>Glycyphagoidea</taxon>
        <taxon>Echimyopodidae</taxon>
        <taxon>Blomia</taxon>
    </lineage>
</organism>
<feature type="compositionally biased region" description="Basic and acidic residues" evidence="1">
    <location>
        <begin position="258"/>
        <end position="268"/>
    </location>
</feature>
<feature type="region of interest" description="Disordered" evidence="1">
    <location>
        <begin position="217"/>
        <end position="376"/>
    </location>
</feature>
<evidence type="ECO:0000313" key="2">
    <source>
        <dbReference type="EMBL" id="KAJ6221905.1"/>
    </source>
</evidence>
<protein>
    <submittedName>
        <fullName evidence="2">Uncharacterized protein</fullName>
    </submittedName>
</protein>
<gene>
    <name evidence="2" type="ORF">RDWZM_000450</name>
</gene>
<feature type="compositionally biased region" description="Basic and acidic residues" evidence="1">
    <location>
        <begin position="328"/>
        <end position="349"/>
    </location>
</feature>
<name>A0A9Q0RPT0_BLOTA</name>
<feature type="compositionally biased region" description="Polar residues" evidence="1">
    <location>
        <begin position="350"/>
        <end position="365"/>
    </location>
</feature>
<proteinExistence type="predicted"/>
<dbReference type="Proteomes" id="UP001142055">
    <property type="component" value="Chromosome 1"/>
</dbReference>
<feature type="compositionally biased region" description="Basic and acidic residues" evidence="1">
    <location>
        <begin position="399"/>
        <end position="412"/>
    </location>
</feature>
<dbReference type="OMA" id="IMIMAND"/>
<dbReference type="EMBL" id="JAPWDV010000001">
    <property type="protein sequence ID" value="KAJ6221905.1"/>
    <property type="molecule type" value="Genomic_DNA"/>
</dbReference>
<feature type="region of interest" description="Disordered" evidence="1">
    <location>
        <begin position="1"/>
        <end position="25"/>
    </location>
</feature>
<dbReference type="AlphaFoldDB" id="A0A9Q0RPT0"/>
<sequence>MIHSSRQVKSPTSSSANNGGNKNNEREDTMMMYYMIAGNYLRPVGFINGTIVDQYDEVTPYSLRRSCGEIDVVLFCANNTAMMYDYTYVMEKGIASRNTTSLTVVAKNNSLINVFGEMFGGYTFQAPTRMVLNGSLNIAYWTSSGLAEEPAACNALVEVNDGVLNLIICDHKQIVLIYDTACNFCINIIQDEGEQMAQDGTDRTNKVGKLLSKIQKLTGKADQQHHTNVSSSTPGKIGKQHPMSTSDEKLNSSQTSQMERRSSPKVERSMSAQIISSLIKDKSRRTKSKVKIARKSKSSLMKRKVKKDKSKLKLSKSKFNIPKVRSKTRADIRRDETESKDRSLQDRRSVSNGSIKSDASLTEPNQPKDIGLNQLNRTRIKAELSQLVNDIRRSASKTKSREKNNQDDRLPKDVINMKEKLAKIIEGLHELLESIPSDKRKCLQQDLNDLHKYSGNLTPERFHDCKDQIATLSQKIATELNNYGGK</sequence>
<comment type="caution">
    <text evidence="2">The sequence shown here is derived from an EMBL/GenBank/DDBJ whole genome shotgun (WGS) entry which is preliminary data.</text>
</comment>
<keyword evidence="3" id="KW-1185">Reference proteome</keyword>
<feature type="compositionally biased region" description="Polar residues" evidence="1">
    <location>
        <begin position="1"/>
        <end position="16"/>
    </location>
</feature>
<accession>A0A9Q0RPT0</accession>
<evidence type="ECO:0000256" key="1">
    <source>
        <dbReference type="SAM" id="MobiDB-lite"/>
    </source>
</evidence>
<feature type="region of interest" description="Disordered" evidence="1">
    <location>
        <begin position="391"/>
        <end position="412"/>
    </location>
</feature>
<evidence type="ECO:0000313" key="3">
    <source>
        <dbReference type="Proteomes" id="UP001142055"/>
    </source>
</evidence>
<reference evidence="2" key="1">
    <citation type="submission" date="2022-12" db="EMBL/GenBank/DDBJ databases">
        <title>Genome assemblies of Blomia tropicalis.</title>
        <authorList>
            <person name="Cui Y."/>
        </authorList>
    </citation>
    <scope>NUCLEOTIDE SEQUENCE</scope>
    <source>
        <tissue evidence="2">Adult mites</tissue>
    </source>
</reference>
<feature type="compositionally biased region" description="Basic residues" evidence="1">
    <location>
        <begin position="282"/>
        <end position="316"/>
    </location>
</feature>